<dbReference type="AlphaFoldDB" id="A0A6J1SAP5"/>
<dbReference type="GO" id="GO:0005764">
    <property type="term" value="C:lysosome"/>
    <property type="evidence" value="ECO:0007669"/>
    <property type="project" value="UniProtKB-ARBA"/>
</dbReference>
<evidence type="ECO:0000256" key="11">
    <source>
        <dbReference type="ARBA" id="ARBA00051345"/>
    </source>
</evidence>
<comment type="catalytic activity">
    <reaction evidence="1">
        <text>a beta-D-glucosyl-(1&lt;-&gt;1')-N-acylsphing-4-enine + H2O = an N-acylsphing-4-enine + D-glucose</text>
        <dbReference type="Rhea" id="RHEA:13269"/>
        <dbReference type="ChEBI" id="CHEBI:4167"/>
        <dbReference type="ChEBI" id="CHEBI:15377"/>
        <dbReference type="ChEBI" id="CHEBI:22801"/>
        <dbReference type="ChEBI" id="CHEBI:52639"/>
        <dbReference type="EC" id="3.2.1.45"/>
    </reaction>
    <physiologicalReaction direction="left-to-right" evidence="1">
        <dbReference type="Rhea" id="RHEA:13270"/>
    </physiologicalReaction>
</comment>
<dbReference type="PANTHER" id="PTHR11069">
    <property type="entry name" value="GLUCOSYLCERAMIDASE"/>
    <property type="match status" value="1"/>
</dbReference>
<proteinExistence type="inferred from homology"/>
<dbReference type="GO" id="GO:0006680">
    <property type="term" value="P:glucosylceramide catabolic process"/>
    <property type="evidence" value="ECO:0007669"/>
    <property type="project" value="UniProtKB-ARBA"/>
</dbReference>
<keyword evidence="8 12" id="KW-0746">Sphingolipid metabolism</keyword>
<feature type="transmembrane region" description="Helical" evidence="13">
    <location>
        <begin position="12"/>
        <end position="34"/>
    </location>
</feature>
<comment type="pathway">
    <text evidence="2">Lipid metabolism; sphingolipid metabolism.</text>
</comment>
<evidence type="ECO:0000256" key="10">
    <source>
        <dbReference type="ARBA" id="ARBA00050474"/>
    </source>
</evidence>
<dbReference type="GO" id="GO:0016241">
    <property type="term" value="P:regulation of macroautophagy"/>
    <property type="evidence" value="ECO:0007669"/>
    <property type="project" value="UniProtKB-ARBA"/>
</dbReference>
<comment type="catalytic activity">
    <reaction evidence="10">
        <text>a beta-D-glucosylceramide + H2O = an N-acyl-sphingoid base + D-glucose</text>
        <dbReference type="Rhea" id="RHEA:81447"/>
        <dbReference type="ChEBI" id="CHEBI:4167"/>
        <dbReference type="ChEBI" id="CHEBI:15377"/>
        <dbReference type="ChEBI" id="CHEBI:83264"/>
        <dbReference type="ChEBI" id="CHEBI:83273"/>
    </reaction>
    <physiologicalReaction direction="left-to-right" evidence="10">
        <dbReference type="Rhea" id="RHEA:81448"/>
    </physiologicalReaction>
</comment>
<dbReference type="SUPFAM" id="SSF51011">
    <property type="entry name" value="Glycosyl hydrolase domain"/>
    <property type="match status" value="1"/>
</dbReference>
<dbReference type="RefSeq" id="XP_026276325.1">
    <property type="nucleotide sequence ID" value="XM_026420540.2"/>
</dbReference>
<dbReference type="GO" id="GO:0016758">
    <property type="term" value="F:hexosyltransferase activity"/>
    <property type="evidence" value="ECO:0007669"/>
    <property type="project" value="UniProtKB-ARBA"/>
</dbReference>
<dbReference type="KEGG" id="foc:113205081"/>
<dbReference type="GO" id="GO:0005102">
    <property type="term" value="F:signaling receptor binding"/>
    <property type="evidence" value="ECO:0007669"/>
    <property type="project" value="UniProtKB-ARBA"/>
</dbReference>
<keyword evidence="12" id="KW-0326">Glycosidase</keyword>
<dbReference type="RefSeq" id="XP_052120964.1">
    <property type="nucleotide sequence ID" value="XM_052265004.1"/>
</dbReference>
<name>A0A6J1SAP5_FRAOC</name>
<dbReference type="GO" id="GO:0006066">
    <property type="term" value="P:alcohol metabolic process"/>
    <property type="evidence" value="ECO:0007669"/>
    <property type="project" value="UniProtKB-ARBA"/>
</dbReference>
<keyword evidence="13" id="KW-0812">Transmembrane</keyword>
<dbReference type="GeneID" id="113205081"/>
<dbReference type="GO" id="GO:0004348">
    <property type="term" value="F:glucosylceramidase activity"/>
    <property type="evidence" value="ECO:0007669"/>
    <property type="project" value="UniProtKB-EC"/>
</dbReference>
<dbReference type="GO" id="GO:0008202">
    <property type="term" value="P:steroid metabolic process"/>
    <property type="evidence" value="ECO:0007669"/>
    <property type="project" value="UniProtKB-ARBA"/>
</dbReference>
<dbReference type="Pfam" id="PF17189">
    <property type="entry name" value="Glyco_hydro_30C"/>
    <property type="match status" value="1"/>
</dbReference>
<dbReference type="GO" id="GO:0007040">
    <property type="term" value="P:lysosome organization"/>
    <property type="evidence" value="ECO:0007669"/>
    <property type="project" value="UniProtKB-ARBA"/>
</dbReference>
<evidence type="ECO:0000313" key="17">
    <source>
        <dbReference type="RefSeq" id="XP_026276325.1"/>
    </source>
</evidence>
<keyword evidence="13" id="KW-0472">Membrane</keyword>
<sequence length="586" mass="65460">MATTPYFGRGCVPIVLLMIAVGVVAGAGIGYWIFALYKPAAAAEGDLASTATVTTATAPTPTRWTRITSPVTPTPTSTHRPATAAVPCVKRSFGFDSFVCVCNSTYCDTLPQVQPAALGRALVYTTTKAELRFEREELAFTRPVDGDDTQTLTVNRSQTYQSVYGFGGAFTDAFGINLVALPAKAQELLLRSYFSPDGLEYNMGRVPIGGTDFSTRAYTYADNSTTKTLSSFALQTEDFVYKIPVIKRATKMRKEEPNNRDDLLLFSSIWSPPSWMKTSNDLSGFGRLKKEFYQMYADYFVRFLEAYEAQGISFHCVSTGNEPLNGIVPFKYFNSLGWVPGELSQWIRDHFGPTIRKSKFKDVKLLGHDDQRILLPWELKWELADKVTSSYIDIIGYHWYLNFITPSSILDSVHNLWPDKPIINTEACNGDKPWQFTRVEPGSWGRGEMYMADIIEVMNHWTTGWMDWNLALNREGGPTWAKNWVDAPIIVDANRGEFYKSPTYYALAHVAKFVPRNSVRVSLQSAGGNFLSGTVQHVAFLRPDGGVVVALVNKHNSVHRVTVRDPSRGEVTLSVPAKSFVTVVYW</sequence>
<feature type="domain" description="Glycosyl hydrolase family 30 beta sandwich" evidence="15">
    <location>
        <begin position="517"/>
        <end position="583"/>
    </location>
</feature>
<evidence type="ECO:0000256" key="4">
    <source>
        <dbReference type="ARBA" id="ARBA00005382"/>
    </source>
</evidence>
<evidence type="ECO:0000256" key="1">
    <source>
        <dbReference type="ARBA" id="ARBA00001013"/>
    </source>
</evidence>
<keyword evidence="16" id="KW-1185">Reference proteome</keyword>
<comment type="pathway">
    <text evidence="3">Sphingolipid metabolism.</text>
</comment>
<keyword evidence="13" id="KW-1133">Transmembrane helix</keyword>
<evidence type="ECO:0000256" key="12">
    <source>
        <dbReference type="RuleBase" id="RU361188"/>
    </source>
</evidence>
<gene>
    <name evidence="17 18 19" type="primary">LOC113205081</name>
</gene>
<dbReference type="PRINTS" id="PR00843">
    <property type="entry name" value="GLHYDRLASE30"/>
</dbReference>
<comment type="similarity">
    <text evidence="4 12">Belongs to the glycosyl hydrolase 30 family.</text>
</comment>
<dbReference type="InterPro" id="IPR033452">
    <property type="entry name" value="GH30_C"/>
</dbReference>
<evidence type="ECO:0000256" key="3">
    <source>
        <dbReference type="ARBA" id="ARBA00004991"/>
    </source>
</evidence>
<dbReference type="OrthoDB" id="2160638at2759"/>
<dbReference type="GO" id="GO:0006914">
    <property type="term" value="P:autophagy"/>
    <property type="evidence" value="ECO:0007669"/>
    <property type="project" value="UniProtKB-ARBA"/>
</dbReference>
<dbReference type="EC" id="3.2.1.45" evidence="5 12"/>
<dbReference type="Pfam" id="PF02055">
    <property type="entry name" value="Glyco_hydro_30"/>
    <property type="match status" value="1"/>
</dbReference>
<dbReference type="Gene3D" id="3.20.20.80">
    <property type="entry name" value="Glycosidases"/>
    <property type="match status" value="1"/>
</dbReference>
<keyword evidence="6" id="KW-0732">Signal</keyword>
<evidence type="ECO:0000259" key="14">
    <source>
        <dbReference type="Pfam" id="PF02055"/>
    </source>
</evidence>
<dbReference type="InterPro" id="IPR001139">
    <property type="entry name" value="Glyco_hydro_30"/>
</dbReference>
<dbReference type="GO" id="GO:0030163">
    <property type="term" value="P:protein catabolic process"/>
    <property type="evidence" value="ECO:0007669"/>
    <property type="project" value="UniProtKB-ARBA"/>
</dbReference>
<organism evidence="16 17">
    <name type="scientific">Frankliniella occidentalis</name>
    <name type="common">Western flower thrips</name>
    <name type="synonym">Euthrips occidentalis</name>
    <dbReference type="NCBI Taxonomy" id="133901"/>
    <lineage>
        <taxon>Eukaryota</taxon>
        <taxon>Metazoa</taxon>
        <taxon>Ecdysozoa</taxon>
        <taxon>Arthropoda</taxon>
        <taxon>Hexapoda</taxon>
        <taxon>Insecta</taxon>
        <taxon>Pterygota</taxon>
        <taxon>Neoptera</taxon>
        <taxon>Paraneoptera</taxon>
        <taxon>Thysanoptera</taxon>
        <taxon>Terebrantia</taxon>
        <taxon>Thripoidea</taxon>
        <taxon>Thripidae</taxon>
        <taxon>Frankliniella</taxon>
    </lineage>
</organism>
<dbReference type="FunFam" id="3.20.20.80:FF:000030">
    <property type="entry name" value="Lysosomal acid glucosylceramidase"/>
    <property type="match status" value="1"/>
</dbReference>
<protein>
    <recommendedName>
        <fullName evidence="5 12">Glucosylceramidase</fullName>
        <ecNumber evidence="5 12">3.2.1.45</ecNumber>
    </recommendedName>
</protein>
<dbReference type="GO" id="GO:0010605">
    <property type="term" value="P:negative regulation of macromolecule metabolic process"/>
    <property type="evidence" value="ECO:0007669"/>
    <property type="project" value="UniProtKB-ARBA"/>
</dbReference>
<dbReference type="GO" id="GO:0005774">
    <property type="term" value="C:vacuolar membrane"/>
    <property type="evidence" value="ECO:0007669"/>
    <property type="project" value="UniProtKB-ARBA"/>
</dbReference>
<dbReference type="Proteomes" id="UP000504606">
    <property type="component" value="Unplaced"/>
</dbReference>
<evidence type="ECO:0000256" key="5">
    <source>
        <dbReference type="ARBA" id="ARBA00012658"/>
    </source>
</evidence>
<keyword evidence="7 12" id="KW-0378">Hydrolase</keyword>
<evidence type="ECO:0000313" key="16">
    <source>
        <dbReference type="Proteomes" id="UP000504606"/>
    </source>
</evidence>
<dbReference type="SUPFAM" id="SSF51445">
    <property type="entry name" value="(Trans)glycosidases"/>
    <property type="match status" value="1"/>
</dbReference>
<evidence type="ECO:0000256" key="7">
    <source>
        <dbReference type="ARBA" id="ARBA00022801"/>
    </source>
</evidence>
<dbReference type="RefSeq" id="XP_026276326.1">
    <property type="nucleotide sequence ID" value="XM_026420541.2"/>
</dbReference>
<accession>A0A6J1SAP5</accession>
<dbReference type="GO" id="GO:0051246">
    <property type="term" value="P:regulation of protein metabolic process"/>
    <property type="evidence" value="ECO:0007669"/>
    <property type="project" value="UniProtKB-ARBA"/>
</dbReference>
<evidence type="ECO:0000256" key="13">
    <source>
        <dbReference type="SAM" id="Phobius"/>
    </source>
</evidence>
<dbReference type="InterPro" id="IPR033453">
    <property type="entry name" value="Glyco_hydro_30_TIM-barrel"/>
</dbReference>
<dbReference type="InterPro" id="IPR017853">
    <property type="entry name" value="GH"/>
</dbReference>
<reference evidence="17 18" key="1">
    <citation type="submission" date="2025-04" db="UniProtKB">
        <authorList>
            <consortium name="RefSeq"/>
        </authorList>
    </citation>
    <scope>IDENTIFICATION</scope>
    <source>
        <tissue evidence="17 18">Whole organism</tissue>
    </source>
</reference>
<dbReference type="GO" id="GO:0042391">
    <property type="term" value="P:regulation of membrane potential"/>
    <property type="evidence" value="ECO:0007669"/>
    <property type="project" value="UniProtKB-ARBA"/>
</dbReference>
<evidence type="ECO:0000256" key="9">
    <source>
        <dbReference type="ARBA" id="ARBA00023098"/>
    </source>
</evidence>
<dbReference type="GO" id="GO:0032006">
    <property type="term" value="P:regulation of TOR signaling"/>
    <property type="evidence" value="ECO:0007669"/>
    <property type="project" value="UniProtKB-ARBA"/>
</dbReference>
<keyword evidence="9 12" id="KW-0443">Lipid metabolism</keyword>
<dbReference type="PANTHER" id="PTHR11069:SF23">
    <property type="entry name" value="LYSOSOMAL ACID GLUCOSYLCERAMIDASE"/>
    <property type="match status" value="1"/>
</dbReference>
<comment type="catalytic activity">
    <reaction evidence="11">
        <text>an N-acyl-1-beta-D-glucosyl-15-methylhexadecasphing-4-enine + H2O = an N-acyl-15-methylhexadecasphing-4-enine + D-glucose</text>
        <dbReference type="Rhea" id="RHEA:34755"/>
        <dbReference type="ChEBI" id="CHEBI:4167"/>
        <dbReference type="ChEBI" id="CHEBI:15377"/>
        <dbReference type="ChEBI" id="CHEBI:70815"/>
        <dbReference type="ChEBI" id="CHEBI:70846"/>
    </reaction>
    <physiologicalReaction direction="left-to-right" evidence="11">
        <dbReference type="Rhea" id="RHEA:34756"/>
    </physiologicalReaction>
</comment>
<evidence type="ECO:0000313" key="18">
    <source>
        <dbReference type="RefSeq" id="XP_026276326.1"/>
    </source>
</evidence>
<feature type="domain" description="Glycosyl hydrolase family 30 TIM-barrel" evidence="14">
    <location>
        <begin position="163"/>
        <end position="514"/>
    </location>
</feature>
<evidence type="ECO:0000256" key="2">
    <source>
        <dbReference type="ARBA" id="ARBA00004760"/>
    </source>
</evidence>
<evidence type="ECO:0000256" key="8">
    <source>
        <dbReference type="ARBA" id="ARBA00022919"/>
    </source>
</evidence>
<evidence type="ECO:0000313" key="19">
    <source>
        <dbReference type="RefSeq" id="XP_052120964.1"/>
    </source>
</evidence>
<evidence type="ECO:0000259" key="15">
    <source>
        <dbReference type="Pfam" id="PF17189"/>
    </source>
</evidence>
<evidence type="ECO:0000256" key="6">
    <source>
        <dbReference type="ARBA" id="ARBA00022729"/>
    </source>
</evidence>